<comment type="caution">
    <text evidence="1">The sequence shown here is derived from an EMBL/GenBank/DDBJ whole genome shotgun (WGS) entry which is preliminary data.</text>
</comment>
<reference evidence="1 2" key="1">
    <citation type="journal article" date="2022" name="DNA Res.">
        <title>Chromosomal-level genome assembly of the orchid tree Bauhinia variegata (Leguminosae; Cercidoideae) supports the allotetraploid origin hypothesis of Bauhinia.</title>
        <authorList>
            <person name="Zhong Y."/>
            <person name="Chen Y."/>
            <person name="Zheng D."/>
            <person name="Pang J."/>
            <person name="Liu Y."/>
            <person name="Luo S."/>
            <person name="Meng S."/>
            <person name="Qian L."/>
            <person name="Wei D."/>
            <person name="Dai S."/>
            <person name="Zhou R."/>
        </authorList>
    </citation>
    <scope>NUCLEOTIDE SEQUENCE [LARGE SCALE GENOMIC DNA]</scope>
    <source>
        <strain evidence="1">BV-YZ2020</strain>
    </source>
</reference>
<dbReference type="EMBL" id="CM039438">
    <property type="protein sequence ID" value="KAI4301719.1"/>
    <property type="molecule type" value="Genomic_DNA"/>
</dbReference>
<dbReference type="Proteomes" id="UP000828941">
    <property type="component" value="Chromosome 13"/>
</dbReference>
<gene>
    <name evidence="1" type="ORF">L6164_034969</name>
</gene>
<sequence length="530" mass="59220">MSMAVTLPIPSTPSSLFASIDMGTNSFKLLIVHADPSGRFFPVHSKKEPVVLGRDTATTPYSISSESMLRALQALLKFKSILNTHNINLCQTRCVATAAVREALNREEFVDSILEKIGFQVYVLSGEEEARLAYLGVLHFLPIYHKLALTVDIGGGSTEFVIGKEGKVVFGTSLKLGHVTLTQKFPNVDTIPQMREHIRSVILESGLVEKSKHHGFERAVGSSGTIRAIEEALFRGFVLDMVDGAVLSGNSKRDWSFTRGDLSSVVEGFCGGGKKEKDRRDGFFKRRSEFIVAGALLLDEIFDLLGVDEMQVSGYSLSEGVIADTLSKVHPCYDLNAIARWHSVMRLALRFNSKNKMRAGAQCAVIAKDIFEALRKSKEFDRIEDKLSPLLNEKDLEYLEAASLLHSIGLVNGKKDYHKQSYHIIMNGDHLSGYNAEEVKLIALLARHHRKKFPESDALTEISNQEKQRFRYLCAIIRISVALQQHESLNPRESSEVKDPCLPTIIQRITENKVPELRQETENFKAVFEL</sequence>
<keyword evidence="2" id="KW-1185">Reference proteome</keyword>
<accession>A0ACB9KWU2</accession>
<evidence type="ECO:0000313" key="1">
    <source>
        <dbReference type="EMBL" id="KAI4301719.1"/>
    </source>
</evidence>
<protein>
    <submittedName>
        <fullName evidence="1">Uncharacterized protein</fullName>
    </submittedName>
</protein>
<proteinExistence type="predicted"/>
<organism evidence="1 2">
    <name type="scientific">Bauhinia variegata</name>
    <name type="common">Purple orchid tree</name>
    <name type="synonym">Phanera variegata</name>
    <dbReference type="NCBI Taxonomy" id="167791"/>
    <lineage>
        <taxon>Eukaryota</taxon>
        <taxon>Viridiplantae</taxon>
        <taxon>Streptophyta</taxon>
        <taxon>Embryophyta</taxon>
        <taxon>Tracheophyta</taxon>
        <taxon>Spermatophyta</taxon>
        <taxon>Magnoliopsida</taxon>
        <taxon>eudicotyledons</taxon>
        <taxon>Gunneridae</taxon>
        <taxon>Pentapetalae</taxon>
        <taxon>rosids</taxon>
        <taxon>fabids</taxon>
        <taxon>Fabales</taxon>
        <taxon>Fabaceae</taxon>
        <taxon>Cercidoideae</taxon>
        <taxon>Cercideae</taxon>
        <taxon>Bauhiniinae</taxon>
        <taxon>Bauhinia</taxon>
    </lineage>
</organism>
<name>A0ACB9KWU2_BAUVA</name>
<evidence type="ECO:0000313" key="2">
    <source>
        <dbReference type="Proteomes" id="UP000828941"/>
    </source>
</evidence>